<evidence type="ECO:0000256" key="1">
    <source>
        <dbReference type="SAM" id="Coils"/>
    </source>
</evidence>
<keyword evidence="1" id="KW-0175">Coiled coil</keyword>
<dbReference type="Proteomes" id="UP000694001">
    <property type="component" value="Chromosome"/>
</dbReference>
<evidence type="ECO:0000313" key="2">
    <source>
        <dbReference type="EMBL" id="QXM23526.1"/>
    </source>
</evidence>
<dbReference type="EMBL" id="CP076448">
    <property type="protein sequence ID" value="QXM23526.1"/>
    <property type="molecule type" value="Genomic_DNA"/>
</dbReference>
<accession>A0A975U1N4</accession>
<feature type="coiled-coil region" evidence="1">
    <location>
        <begin position="95"/>
        <end position="139"/>
    </location>
</feature>
<name>A0A975U1N4_9PROT</name>
<evidence type="ECO:0000313" key="3">
    <source>
        <dbReference type="Proteomes" id="UP000694001"/>
    </source>
</evidence>
<proteinExistence type="predicted"/>
<protein>
    <submittedName>
        <fullName evidence="2">Efflux RND transporter periplasmic adaptor subunit</fullName>
    </submittedName>
</protein>
<dbReference type="PANTHER" id="PTHR30469:SF15">
    <property type="entry name" value="HLYD FAMILY OF SECRETION PROTEINS"/>
    <property type="match status" value="1"/>
</dbReference>
<reference evidence="2" key="1">
    <citation type="submission" date="2021-06" db="EMBL/GenBank/DDBJ databases">
        <title>Elioraea tepida, sp. nov., a moderately thermophilic aerobic anoxygenic phototrophic bacterium isolated from an alkaline siliceous hot spring mat community in Yellowstone National Park, WY, USA.</title>
        <authorList>
            <person name="Saini M.K."/>
            <person name="Yoshida S."/>
            <person name="Sebastian A."/>
            <person name="Hirose S."/>
            <person name="Hara E."/>
            <person name="Tamaki H."/>
            <person name="Soulier N.T."/>
            <person name="Albert I."/>
            <person name="Hanada S."/>
            <person name="Bryant D.A."/>
            <person name="Tank M."/>
        </authorList>
    </citation>
    <scope>NUCLEOTIDE SEQUENCE</scope>
    <source>
        <strain evidence="2">MS-P2</strain>
    </source>
</reference>
<dbReference type="RefSeq" id="WP_218284385.1">
    <property type="nucleotide sequence ID" value="NZ_CP076448.1"/>
</dbReference>
<dbReference type="GO" id="GO:1990281">
    <property type="term" value="C:efflux pump complex"/>
    <property type="evidence" value="ECO:0007669"/>
    <property type="project" value="TreeGrafter"/>
</dbReference>
<gene>
    <name evidence="2" type="ORF">KO353_09305</name>
</gene>
<sequence>MRLSLRLVLALAALLNAAGFVSWRSLRPVPVPVAPIERDVPVRVFGLGTIEAQVLSRIGFDVGGTLRSVHVDHGDRVAEGDLLAELSESTQRARVARAEAAVMSAEAAAQRAEAARERAEALLAQKQAAAQRRRELAARGSGSIEAAEQAETEVAMAFANLAVNRADAAVALAVMADARANLLAERTTLAKHRLVAPFAGVVVARHREPGAPLNPGEAVFTLVAPETIWALAHVDEGRAGGIQLGQPAVVRMRSRPGEPIPAEVVRIGLESDRVTEERRVLLRCRACPDQVFLGEQIEAEIEIGRLPAAKLVPEAAAEGFDGATARVWVIEEGRLARREVRVVARTLDARLALAPDAAGGFPIVTATGPGLAPGRRVVPAGPAR</sequence>
<dbReference type="AlphaFoldDB" id="A0A975U1N4"/>
<keyword evidence="3" id="KW-1185">Reference proteome</keyword>
<organism evidence="2 3">
    <name type="scientific">Elioraea tepida</name>
    <dbReference type="NCBI Taxonomy" id="2843330"/>
    <lineage>
        <taxon>Bacteria</taxon>
        <taxon>Pseudomonadati</taxon>
        <taxon>Pseudomonadota</taxon>
        <taxon>Alphaproteobacteria</taxon>
        <taxon>Acetobacterales</taxon>
        <taxon>Elioraeaceae</taxon>
        <taxon>Elioraea</taxon>
    </lineage>
</organism>
<dbReference type="KEGG" id="elio:KO353_09305"/>
<dbReference type="GO" id="GO:0015562">
    <property type="term" value="F:efflux transmembrane transporter activity"/>
    <property type="evidence" value="ECO:0007669"/>
    <property type="project" value="TreeGrafter"/>
</dbReference>
<dbReference type="PANTHER" id="PTHR30469">
    <property type="entry name" value="MULTIDRUG RESISTANCE PROTEIN MDTA"/>
    <property type="match status" value="1"/>
</dbReference>